<evidence type="ECO:0000313" key="2">
    <source>
        <dbReference type="Proteomes" id="UP001554047"/>
    </source>
</evidence>
<dbReference type="Proteomes" id="UP001554047">
    <property type="component" value="Unassembled WGS sequence"/>
</dbReference>
<dbReference type="PANTHER" id="PTHR33221">
    <property type="entry name" value="WINGED HELIX-TURN-HELIX TRANSCRIPTIONAL REGULATOR, RRF2 FAMILY"/>
    <property type="match status" value="1"/>
</dbReference>
<dbReference type="InterPro" id="IPR036388">
    <property type="entry name" value="WH-like_DNA-bd_sf"/>
</dbReference>
<dbReference type="Pfam" id="PF02082">
    <property type="entry name" value="Rrf2"/>
    <property type="match status" value="1"/>
</dbReference>
<dbReference type="SUPFAM" id="SSF46785">
    <property type="entry name" value="Winged helix' DNA-binding domain"/>
    <property type="match status" value="1"/>
</dbReference>
<dbReference type="Gene3D" id="1.10.10.10">
    <property type="entry name" value="Winged helix-like DNA-binding domain superfamily/Winged helix DNA-binding domain"/>
    <property type="match status" value="1"/>
</dbReference>
<dbReference type="GeneID" id="91576374"/>
<dbReference type="PANTHER" id="PTHR33221:SF15">
    <property type="entry name" value="HTH-TYPE TRANSCRIPTIONAL REGULATOR YWGB-RELATED"/>
    <property type="match status" value="1"/>
</dbReference>
<dbReference type="RefSeq" id="WP_008380035.1">
    <property type="nucleotide sequence ID" value="NZ_JARJAP010000024.1"/>
</dbReference>
<comment type="caution">
    <text evidence="1">The sequence shown here is derived from an EMBL/GenBank/DDBJ whole genome shotgun (WGS) entry which is preliminary data.</text>
</comment>
<organism evidence="1 2">
    <name type="scientific">Enterococcus entomosocium</name>
    <dbReference type="NCBI Taxonomy" id="3034352"/>
    <lineage>
        <taxon>Bacteria</taxon>
        <taxon>Bacillati</taxon>
        <taxon>Bacillota</taxon>
        <taxon>Bacilli</taxon>
        <taxon>Lactobacillales</taxon>
        <taxon>Enterococcaceae</taxon>
        <taxon>Enterococcus</taxon>
    </lineage>
</organism>
<sequence length="155" mass="17337">MKYSIQLSDAIHIMCYIVIYKDTNMLSSEMIAQSVETNAANVRKIMANLKKSGLIRTTTGKPKPYLAKDPKDISLLDIYKSIHGNTNLIQVDPKTNPDCIVGANIQEVLDGAYNELQVTVEEKMAKINLFSLLTSIASLEESKRPENKSFLEPFL</sequence>
<dbReference type="PROSITE" id="PS51197">
    <property type="entry name" value="HTH_RRF2_2"/>
    <property type="match status" value="1"/>
</dbReference>
<proteinExistence type="predicted"/>
<accession>A0ABV3MEM8</accession>
<dbReference type="EMBL" id="JBFDTB010000021">
    <property type="protein sequence ID" value="MEW3466905.1"/>
    <property type="molecule type" value="Genomic_DNA"/>
</dbReference>
<keyword evidence="2" id="KW-1185">Reference proteome</keyword>
<protein>
    <submittedName>
        <fullName evidence="1">Rrf2 family transcriptional regulator</fullName>
    </submittedName>
</protein>
<evidence type="ECO:0000313" key="1">
    <source>
        <dbReference type="EMBL" id="MEW3466905.1"/>
    </source>
</evidence>
<gene>
    <name evidence="1" type="ORF">AB1I55_12470</name>
</gene>
<dbReference type="InterPro" id="IPR036390">
    <property type="entry name" value="WH_DNA-bd_sf"/>
</dbReference>
<name>A0ABV3MEM8_9ENTE</name>
<dbReference type="InterPro" id="IPR000944">
    <property type="entry name" value="Tscrpt_reg_Rrf2"/>
</dbReference>
<reference evidence="1 2" key="1">
    <citation type="submission" date="2024-05" db="EMBL/GenBank/DDBJ databases">
        <title>Human gut microbiome strain richness.</title>
        <authorList>
            <person name="Chen-Liaw A."/>
        </authorList>
    </citation>
    <scope>NUCLEOTIDE SEQUENCE [LARGE SCALE GENOMIC DNA]</scope>
    <source>
        <strain evidence="1 2">J1100102st1_G3_J1100102_180507</strain>
    </source>
</reference>